<gene>
    <name evidence="2" type="ORF">LSH36_252g02014</name>
</gene>
<reference evidence="2" key="1">
    <citation type="journal article" date="2023" name="Mol. Biol. Evol.">
        <title>Third-Generation Sequencing Reveals the Adaptive Role of the Epigenome in Three Deep-Sea Polychaetes.</title>
        <authorList>
            <person name="Perez M."/>
            <person name="Aroh O."/>
            <person name="Sun Y."/>
            <person name="Lan Y."/>
            <person name="Juniper S.K."/>
            <person name="Young C.R."/>
            <person name="Angers B."/>
            <person name="Qian P.Y."/>
        </authorList>
    </citation>
    <scope>NUCLEOTIDE SEQUENCE</scope>
    <source>
        <strain evidence="2">P08H-3</strain>
    </source>
</reference>
<dbReference type="AlphaFoldDB" id="A0AAD9N2Q1"/>
<comment type="caution">
    <text evidence="2">The sequence shown here is derived from an EMBL/GenBank/DDBJ whole genome shotgun (WGS) entry which is preliminary data.</text>
</comment>
<keyword evidence="3" id="KW-1185">Reference proteome</keyword>
<name>A0AAD9N2Q1_9ANNE</name>
<sequence length="67" mass="7585">MNGSDEFQTTRQPASDQHKASPSVQYIRTDNCHTDFSANDDADDDAISVIENDSYQSINYDGKYDYI</sequence>
<evidence type="ECO:0000256" key="1">
    <source>
        <dbReference type="SAM" id="MobiDB-lite"/>
    </source>
</evidence>
<proteinExistence type="predicted"/>
<evidence type="ECO:0000313" key="2">
    <source>
        <dbReference type="EMBL" id="KAK2154972.1"/>
    </source>
</evidence>
<protein>
    <submittedName>
        <fullName evidence="2">Uncharacterized protein</fullName>
    </submittedName>
</protein>
<accession>A0AAD9N2Q1</accession>
<evidence type="ECO:0000313" key="3">
    <source>
        <dbReference type="Proteomes" id="UP001208570"/>
    </source>
</evidence>
<feature type="region of interest" description="Disordered" evidence="1">
    <location>
        <begin position="1"/>
        <end position="25"/>
    </location>
</feature>
<dbReference type="EMBL" id="JAODUP010000252">
    <property type="protein sequence ID" value="KAK2154972.1"/>
    <property type="molecule type" value="Genomic_DNA"/>
</dbReference>
<organism evidence="2 3">
    <name type="scientific">Paralvinella palmiformis</name>
    <dbReference type="NCBI Taxonomy" id="53620"/>
    <lineage>
        <taxon>Eukaryota</taxon>
        <taxon>Metazoa</taxon>
        <taxon>Spiralia</taxon>
        <taxon>Lophotrochozoa</taxon>
        <taxon>Annelida</taxon>
        <taxon>Polychaeta</taxon>
        <taxon>Sedentaria</taxon>
        <taxon>Canalipalpata</taxon>
        <taxon>Terebellida</taxon>
        <taxon>Terebelliformia</taxon>
        <taxon>Alvinellidae</taxon>
        <taxon>Paralvinella</taxon>
    </lineage>
</organism>
<dbReference type="Proteomes" id="UP001208570">
    <property type="component" value="Unassembled WGS sequence"/>
</dbReference>